<gene>
    <name evidence="1" type="ORF">RND71_007531</name>
</gene>
<dbReference type="EMBL" id="JAVYJV010000004">
    <property type="protein sequence ID" value="KAK4372147.1"/>
    <property type="molecule type" value="Genomic_DNA"/>
</dbReference>
<proteinExistence type="predicted"/>
<organism evidence="1 2">
    <name type="scientific">Anisodus tanguticus</name>
    <dbReference type="NCBI Taxonomy" id="243964"/>
    <lineage>
        <taxon>Eukaryota</taxon>
        <taxon>Viridiplantae</taxon>
        <taxon>Streptophyta</taxon>
        <taxon>Embryophyta</taxon>
        <taxon>Tracheophyta</taxon>
        <taxon>Spermatophyta</taxon>
        <taxon>Magnoliopsida</taxon>
        <taxon>eudicotyledons</taxon>
        <taxon>Gunneridae</taxon>
        <taxon>Pentapetalae</taxon>
        <taxon>asterids</taxon>
        <taxon>lamiids</taxon>
        <taxon>Solanales</taxon>
        <taxon>Solanaceae</taxon>
        <taxon>Solanoideae</taxon>
        <taxon>Hyoscyameae</taxon>
        <taxon>Anisodus</taxon>
    </lineage>
</organism>
<dbReference type="AlphaFoldDB" id="A0AAE1SLR4"/>
<dbReference type="Proteomes" id="UP001291623">
    <property type="component" value="Unassembled WGS sequence"/>
</dbReference>
<accession>A0AAE1SLR4</accession>
<evidence type="ECO:0000313" key="1">
    <source>
        <dbReference type="EMBL" id="KAK4372147.1"/>
    </source>
</evidence>
<protein>
    <submittedName>
        <fullName evidence="1">Uncharacterized protein</fullName>
    </submittedName>
</protein>
<sequence>MASLVESSRVIKEKQYYQNLYLNKLPRGPVPPSDASPCHNKLDPFYQSKFSFPPHFILCP</sequence>
<keyword evidence="2" id="KW-1185">Reference proteome</keyword>
<comment type="caution">
    <text evidence="1">The sequence shown here is derived from an EMBL/GenBank/DDBJ whole genome shotgun (WGS) entry which is preliminary data.</text>
</comment>
<name>A0AAE1SLR4_9SOLA</name>
<reference evidence="1" key="1">
    <citation type="submission" date="2023-12" db="EMBL/GenBank/DDBJ databases">
        <title>Genome assembly of Anisodus tanguticus.</title>
        <authorList>
            <person name="Wang Y.-J."/>
        </authorList>
    </citation>
    <scope>NUCLEOTIDE SEQUENCE</scope>
    <source>
        <strain evidence="1">KB-2021</strain>
        <tissue evidence="1">Leaf</tissue>
    </source>
</reference>
<evidence type="ECO:0000313" key="2">
    <source>
        <dbReference type="Proteomes" id="UP001291623"/>
    </source>
</evidence>